<comment type="subcellular location">
    <subcellularLocation>
        <location evidence="1">Nucleus</location>
    </subcellularLocation>
</comment>
<feature type="region of interest" description="Disordered" evidence="5">
    <location>
        <begin position="116"/>
        <end position="154"/>
    </location>
</feature>
<dbReference type="KEGG" id="jre:108991956"/>
<evidence type="ECO:0000313" key="6">
    <source>
        <dbReference type="Proteomes" id="UP000235220"/>
    </source>
</evidence>
<dbReference type="Gene3D" id="1.10.10.60">
    <property type="entry name" value="Homeodomain-like"/>
    <property type="match status" value="2"/>
</dbReference>
<keyword evidence="6" id="KW-1185">Reference proteome</keyword>
<dbReference type="Proteomes" id="UP000235220">
    <property type="component" value="Chromosome 1"/>
</dbReference>
<dbReference type="InterPro" id="IPR009057">
    <property type="entry name" value="Homeodomain-like_sf"/>
</dbReference>
<dbReference type="PANTHER" id="PTHR10641:SF1402">
    <property type="entry name" value="TRANSCRIPTION FACTOR MYB8-LIKE"/>
    <property type="match status" value="1"/>
</dbReference>
<sequence length="263" mass="30219">MVKSPYYDELSGLKKGAWSPEEDDKLKAYVQRYGHWNWRELPKFAGLSRCGKSCRLRWMNYLQPDVKRGNYTKEEDEVILKLHEELGNKWSIIASKLPGRTDNEIKNHWHTHLKKRAKQNVRKAEVKDRLLSEASHSEKSQINTDHSESESHVPADYAPSHHILESSVLSQETECSSDFTSSTSSPHDQISTGVNWAVDQDSQLGLSETFDQFSGDFWTEPFVADNTFVPNYRPSPSLFDGEFISPYASYHNNVSDLCWDLGF</sequence>
<keyword evidence="3" id="KW-0238">DNA-binding</keyword>
<dbReference type="GO" id="GO:0003677">
    <property type="term" value="F:DNA binding"/>
    <property type="evidence" value="ECO:0007669"/>
    <property type="project" value="UniProtKB-KW"/>
</dbReference>
<proteinExistence type="predicted"/>
<evidence type="ECO:0000256" key="5">
    <source>
        <dbReference type="SAM" id="MobiDB-lite"/>
    </source>
</evidence>
<dbReference type="InterPro" id="IPR017930">
    <property type="entry name" value="Myb_dom"/>
</dbReference>
<keyword evidence="4" id="KW-0539">Nucleus</keyword>
<dbReference type="Pfam" id="PF00249">
    <property type="entry name" value="Myb_DNA-binding"/>
    <property type="match status" value="2"/>
</dbReference>
<dbReference type="GeneID" id="108991956"/>
<dbReference type="PROSITE" id="PS51294">
    <property type="entry name" value="HTH_MYB"/>
    <property type="match status" value="2"/>
</dbReference>
<feature type="compositionally biased region" description="Basic and acidic residues" evidence="5">
    <location>
        <begin position="122"/>
        <end position="153"/>
    </location>
</feature>
<evidence type="ECO:0000313" key="7">
    <source>
        <dbReference type="RefSeq" id="XP_018821928.1"/>
    </source>
</evidence>
<dbReference type="PANTHER" id="PTHR10641">
    <property type="entry name" value="MYB FAMILY TRANSCRIPTION FACTOR"/>
    <property type="match status" value="1"/>
</dbReference>
<dbReference type="PROSITE" id="PS50090">
    <property type="entry name" value="MYB_LIKE"/>
    <property type="match status" value="2"/>
</dbReference>
<organism evidence="6 7">
    <name type="scientific">Juglans regia</name>
    <name type="common">English walnut</name>
    <dbReference type="NCBI Taxonomy" id="51240"/>
    <lineage>
        <taxon>Eukaryota</taxon>
        <taxon>Viridiplantae</taxon>
        <taxon>Streptophyta</taxon>
        <taxon>Embryophyta</taxon>
        <taxon>Tracheophyta</taxon>
        <taxon>Spermatophyta</taxon>
        <taxon>Magnoliopsida</taxon>
        <taxon>eudicotyledons</taxon>
        <taxon>Gunneridae</taxon>
        <taxon>Pentapetalae</taxon>
        <taxon>rosids</taxon>
        <taxon>fabids</taxon>
        <taxon>Fagales</taxon>
        <taxon>Juglandaceae</taxon>
        <taxon>Juglans</taxon>
    </lineage>
</organism>
<gene>
    <name evidence="7" type="primary">LOC108991956</name>
</gene>
<evidence type="ECO:0000256" key="4">
    <source>
        <dbReference type="ARBA" id="ARBA00023242"/>
    </source>
</evidence>
<name>A0A2I4ERB1_JUGRE</name>
<dbReference type="RefSeq" id="XP_018821928.1">
    <property type="nucleotide sequence ID" value="XM_018966383.2"/>
</dbReference>
<dbReference type="FunFam" id="1.10.10.60:FF:000001">
    <property type="entry name" value="MYB-related transcription factor"/>
    <property type="match status" value="1"/>
</dbReference>
<evidence type="ECO:0000256" key="3">
    <source>
        <dbReference type="ARBA" id="ARBA00023125"/>
    </source>
</evidence>
<dbReference type="Gramene" id="Jr01_20000_p1">
    <property type="protein sequence ID" value="cds.Jr01_20000_p1"/>
    <property type="gene ID" value="Jr01_20000"/>
</dbReference>
<evidence type="ECO:0000256" key="1">
    <source>
        <dbReference type="ARBA" id="ARBA00004123"/>
    </source>
</evidence>
<dbReference type="InterPro" id="IPR015495">
    <property type="entry name" value="Myb_TF_plants"/>
</dbReference>
<dbReference type="CDD" id="cd00167">
    <property type="entry name" value="SANT"/>
    <property type="match status" value="2"/>
</dbReference>
<protein>
    <submittedName>
        <fullName evidence="7">Transcription factor MYB8-like</fullName>
    </submittedName>
</protein>
<dbReference type="AlphaFoldDB" id="A0A2I4ERB1"/>
<keyword evidence="2" id="KW-0677">Repeat</keyword>
<dbReference type="SUPFAM" id="SSF46689">
    <property type="entry name" value="Homeodomain-like"/>
    <property type="match status" value="1"/>
</dbReference>
<dbReference type="GO" id="GO:0005634">
    <property type="term" value="C:nucleus"/>
    <property type="evidence" value="ECO:0007669"/>
    <property type="project" value="UniProtKB-SubCell"/>
</dbReference>
<dbReference type="InterPro" id="IPR001005">
    <property type="entry name" value="SANT/Myb"/>
</dbReference>
<evidence type="ECO:0000256" key="2">
    <source>
        <dbReference type="ARBA" id="ARBA00022737"/>
    </source>
</evidence>
<dbReference type="OrthoDB" id="2143914at2759"/>
<reference evidence="7" key="1">
    <citation type="submission" date="2025-08" db="UniProtKB">
        <authorList>
            <consortium name="RefSeq"/>
        </authorList>
    </citation>
    <scope>IDENTIFICATION</scope>
    <source>
        <tissue evidence="7">Leaves</tissue>
    </source>
</reference>
<dbReference type="SMART" id="SM00717">
    <property type="entry name" value="SANT"/>
    <property type="match status" value="2"/>
</dbReference>
<accession>A0A2I4ERB1</accession>